<dbReference type="PANTHER" id="PTHR34801">
    <property type="entry name" value="EXPRESSED PROTEIN"/>
    <property type="match status" value="1"/>
</dbReference>
<organism evidence="1 2">
    <name type="scientific">Halobacillus kuroshimensis</name>
    <dbReference type="NCBI Taxonomy" id="302481"/>
    <lineage>
        <taxon>Bacteria</taxon>
        <taxon>Bacillati</taxon>
        <taxon>Bacillota</taxon>
        <taxon>Bacilli</taxon>
        <taxon>Bacillales</taxon>
        <taxon>Bacillaceae</taxon>
        <taxon>Halobacillus</taxon>
    </lineage>
</organism>
<evidence type="ECO:0000313" key="1">
    <source>
        <dbReference type="EMBL" id="MBN8237239.1"/>
    </source>
</evidence>
<comment type="caution">
    <text evidence="1">The sequence shown here is derived from an EMBL/GenBank/DDBJ whole genome shotgun (WGS) entry which is preliminary data.</text>
</comment>
<dbReference type="RefSeq" id="WP_206936043.1">
    <property type="nucleotide sequence ID" value="NZ_JAEKJY010000008.1"/>
</dbReference>
<sequence>MSKPYLGVKDGRLAECPSSPNCVSTQTDQQDKKMNALPFFNDLETSKQVMKEVLHQMERTTIETETENYIHGIVKSKWMKFKDDVEFYFDQDEQVIHFRSASRTGYSDMGVNRKRMNGISEHYESMRRK</sequence>
<proteinExistence type="predicted"/>
<dbReference type="Proteomes" id="UP000663970">
    <property type="component" value="Unassembled WGS sequence"/>
</dbReference>
<dbReference type="PIRSF" id="PIRSF026426">
    <property type="entry name" value="DUF1499"/>
    <property type="match status" value="1"/>
</dbReference>
<protein>
    <submittedName>
        <fullName evidence="1">DUF1499 domain-containing protein</fullName>
    </submittedName>
</protein>
<keyword evidence="2" id="KW-1185">Reference proteome</keyword>
<gene>
    <name evidence="1" type="ORF">JF544_18495</name>
</gene>
<name>A0ABS3E0W4_9BACI</name>
<dbReference type="EMBL" id="JAEKJY010000008">
    <property type="protein sequence ID" value="MBN8237239.1"/>
    <property type="molecule type" value="Genomic_DNA"/>
</dbReference>
<reference evidence="1 2" key="1">
    <citation type="submission" date="2020-12" db="EMBL/GenBank/DDBJ databases">
        <title>Oil enriched cultivation method for isolating marine PHA-producing bacteria.</title>
        <authorList>
            <person name="Zheng W."/>
            <person name="Yu S."/>
            <person name="Huang Y."/>
        </authorList>
    </citation>
    <scope>NUCLEOTIDE SEQUENCE [LARGE SCALE GENOMIC DNA]</scope>
    <source>
        <strain evidence="1 2">SY-2-6</strain>
    </source>
</reference>
<dbReference type="Pfam" id="PF07386">
    <property type="entry name" value="DUF1499"/>
    <property type="match status" value="1"/>
</dbReference>
<accession>A0ABS3E0W4</accession>
<evidence type="ECO:0000313" key="2">
    <source>
        <dbReference type="Proteomes" id="UP000663970"/>
    </source>
</evidence>
<dbReference type="PANTHER" id="PTHR34801:SF6">
    <property type="entry name" value="SLL1620 PROTEIN"/>
    <property type="match status" value="1"/>
</dbReference>
<dbReference type="InterPro" id="IPR010865">
    <property type="entry name" value="DUF1499"/>
</dbReference>